<evidence type="ECO:0000256" key="13">
    <source>
        <dbReference type="SAM" id="MobiDB-lite"/>
    </source>
</evidence>
<dbReference type="InterPro" id="IPR046349">
    <property type="entry name" value="C1-like_sf"/>
</dbReference>
<keyword evidence="5 12" id="KW-0863">Zinc-finger</keyword>
<evidence type="ECO:0000256" key="7">
    <source>
        <dbReference type="ARBA" id="ARBA00023015"/>
    </source>
</evidence>
<dbReference type="PANTHER" id="PTHR12695">
    <property type="entry name" value="GENERAL TRANSCRIPTION FACTOR IIH SUBUNIT 2"/>
    <property type="match status" value="1"/>
</dbReference>
<keyword evidence="7 11" id="KW-0805">Transcription regulation</keyword>
<dbReference type="PIRSF" id="PIRSF015919">
    <property type="entry name" value="TFIIH_SSL1"/>
    <property type="match status" value="1"/>
</dbReference>
<feature type="region of interest" description="Disordered" evidence="13">
    <location>
        <begin position="1"/>
        <end position="43"/>
    </location>
</feature>
<evidence type="ECO:0000256" key="9">
    <source>
        <dbReference type="ARBA" id="ARBA00023204"/>
    </source>
</evidence>
<evidence type="ECO:0000256" key="1">
    <source>
        <dbReference type="ARBA" id="ARBA00004123"/>
    </source>
</evidence>
<dbReference type="InterPro" id="IPR007198">
    <property type="entry name" value="Ssl1-like"/>
</dbReference>
<organism evidence="16 17">
    <name type="scientific">Myxozyma melibiosi</name>
    <dbReference type="NCBI Taxonomy" id="54550"/>
    <lineage>
        <taxon>Eukaryota</taxon>
        <taxon>Fungi</taxon>
        <taxon>Dikarya</taxon>
        <taxon>Ascomycota</taxon>
        <taxon>Saccharomycotina</taxon>
        <taxon>Lipomycetes</taxon>
        <taxon>Lipomycetales</taxon>
        <taxon>Lipomycetaceae</taxon>
        <taxon>Myxozyma</taxon>
    </lineage>
</organism>
<keyword evidence="4" id="KW-0227">DNA damage</keyword>
<protein>
    <recommendedName>
        <fullName evidence="11">General transcription and DNA repair factor IIH</fullName>
    </recommendedName>
</protein>
<evidence type="ECO:0000256" key="2">
    <source>
        <dbReference type="ARBA" id="ARBA00006092"/>
    </source>
</evidence>
<evidence type="ECO:0000256" key="5">
    <source>
        <dbReference type="ARBA" id="ARBA00022771"/>
    </source>
</evidence>
<evidence type="ECO:0000256" key="8">
    <source>
        <dbReference type="ARBA" id="ARBA00023163"/>
    </source>
</evidence>
<sequence>MSDSDGSYNEASSPESEEVSQLRSSSSGGGMNTRSTRRSNAELRSTTGGGYIWEDSIQRPWDIVQEDEGGSLATAIADLVQSNKRKRLFYEQTPLQRGIIRHLILVLDLSSAMADKDMRPSRYQLSLQYAVQFVNEYFEQNPISQLGVIGMKDGIAHLISQLGGNPAEHITAIQALRKDEPAGVPSLQNALEMARGALYHVPSHGTKEVVIIFGALLSCDPGDIHKTILTLKTERIRVRVVGLAAQVAVCKELCKQTNDGDFLSTYGVILNEQHFKELLLSACTPPASTKTEKSAKGKSASELMRMGFPSRIVETTPSFCACHTRLLKGGYLCPRCNVKVCSLPTECPACGLTLILSTHLARSYHHLMPLRNWYEVEWPEAKRSKASSCFGCHKPFAPVPPTISSSGSSTKIRISTTSSGSTATVSHQDKSTATHTSAAGPTGSTGRFRCPTCHRQFCIDCDLFAHEVLHNCPGCEATSPVSRRQNASSSSKAAAAAAPAFTTAPVQV</sequence>
<dbReference type="SMART" id="SM00327">
    <property type="entry name" value="VWA"/>
    <property type="match status" value="1"/>
</dbReference>
<keyword evidence="6 11" id="KW-0862">Zinc</keyword>
<evidence type="ECO:0000313" key="16">
    <source>
        <dbReference type="EMBL" id="KAK7203021.1"/>
    </source>
</evidence>
<name>A0ABR1EZJ2_9ASCO</name>
<dbReference type="SUPFAM" id="SSF53300">
    <property type="entry name" value="vWA-like"/>
    <property type="match status" value="1"/>
</dbReference>
<dbReference type="InterPro" id="IPR002035">
    <property type="entry name" value="VWF_A"/>
</dbReference>
<dbReference type="Proteomes" id="UP001498771">
    <property type="component" value="Unassembled WGS sequence"/>
</dbReference>
<dbReference type="PROSITE" id="PS50234">
    <property type="entry name" value="VWFA"/>
    <property type="match status" value="1"/>
</dbReference>
<keyword evidence="3 11" id="KW-0479">Metal-binding</keyword>
<dbReference type="SMART" id="SM01047">
    <property type="entry name" value="C1_4"/>
    <property type="match status" value="1"/>
</dbReference>
<accession>A0ABR1EZJ2</accession>
<comment type="caution">
    <text evidence="16">The sequence shown here is derived from an EMBL/GenBank/DDBJ whole genome shotgun (WGS) entry which is preliminary data.</text>
</comment>
<feature type="domain" description="C2H2-type" evidence="14">
    <location>
        <begin position="448"/>
        <end position="470"/>
    </location>
</feature>
<dbReference type="PROSITE" id="PS50157">
    <property type="entry name" value="ZINC_FINGER_C2H2_2"/>
    <property type="match status" value="1"/>
</dbReference>
<dbReference type="Gene3D" id="3.30.40.10">
    <property type="entry name" value="Zinc/RING finger domain, C3HC4 (zinc finger)"/>
    <property type="match status" value="1"/>
</dbReference>
<comment type="function">
    <text evidence="11">Component of the general transcription and DNA repair factor IIH (TFIIH) core complex, which is involved in general and transcription-coupled nucleotide excision repair (NER) of damaged DNA and, when complexed to TFIIK, in RNA transcription by RNA polymerase II.</text>
</comment>
<evidence type="ECO:0000313" key="17">
    <source>
        <dbReference type="Proteomes" id="UP001498771"/>
    </source>
</evidence>
<evidence type="ECO:0000259" key="15">
    <source>
        <dbReference type="PROSITE" id="PS50234"/>
    </source>
</evidence>
<feature type="compositionally biased region" description="Polar residues" evidence="13">
    <location>
        <begin position="1"/>
        <end position="14"/>
    </location>
</feature>
<dbReference type="PANTHER" id="PTHR12695:SF2">
    <property type="entry name" value="GENERAL TRANSCRIPTION FACTOR IIH SUBUNIT 2-RELATED"/>
    <property type="match status" value="1"/>
</dbReference>
<keyword evidence="10 11" id="KW-0539">Nucleus</keyword>
<proteinExistence type="inferred from homology"/>
<gene>
    <name evidence="16" type="ORF">BZA70DRAFT_251633</name>
</gene>
<dbReference type="RefSeq" id="XP_064766054.1">
    <property type="nucleotide sequence ID" value="XM_064910710.1"/>
</dbReference>
<keyword evidence="17" id="KW-1185">Reference proteome</keyword>
<dbReference type="EMBL" id="JBBJBU010000014">
    <property type="protein sequence ID" value="KAK7203021.1"/>
    <property type="molecule type" value="Genomic_DNA"/>
</dbReference>
<keyword evidence="9" id="KW-0234">DNA repair</keyword>
<feature type="region of interest" description="Disordered" evidence="13">
    <location>
        <begin position="403"/>
        <end position="442"/>
    </location>
</feature>
<dbReference type="InterPro" id="IPR004595">
    <property type="entry name" value="TFIIH_C1-like_dom"/>
</dbReference>
<evidence type="ECO:0000256" key="4">
    <source>
        <dbReference type="ARBA" id="ARBA00022763"/>
    </source>
</evidence>
<dbReference type="InterPro" id="IPR013083">
    <property type="entry name" value="Znf_RING/FYVE/PHD"/>
</dbReference>
<dbReference type="PROSITE" id="PS00028">
    <property type="entry name" value="ZINC_FINGER_C2H2_1"/>
    <property type="match status" value="1"/>
</dbReference>
<comment type="subcellular location">
    <subcellularLocation>
        <location evidence="1 11">Nucleus</location>
    </subcellularLocation>
</comment>
<keyword evidence="8 11" id="KW-0804">Transcription</keyword>
<feature type="compositionally biased region" description="Polar residues" evidence="13">
    <location>
        <begin position="433"/>
        <end position="442"/>
    </location>
</feature>
<dbReference type="InterPro" id="IPR036465">
    <property type="entry name" value="vWFA_dom_sf"/>
</dbReference>
<dbReference type="InterPro" id="IPR012170">
    <property type="entry name" value="TFIIH_SSL1/p44"/>
</dbReference>
<evidence type="ECO:0000259" key="14">
    <source>
        <dbReference type="PROSITE" id="PS50157"/>
    </source>
</evidence>
<feature type="compositionally biased region" description="Low complexity" evidence="13">
    <location>
        <begin position="403"/>
        <end position="426"/>
    </location>
</feature>
<evidence type="ECO:0000256" key="3">
    <source>
        <dbReference type="ARBA" id="ARBA00022723"/>
    </source>
</evidence>
<evidence type="ECO:0000256" key="6">
    <source>
        <dbReference type="ARBA" id="ARBA00022833"/>
    </source>
</evidence>
<evidence type="ECO:0000256" key="10">
    <source>
        <dbReference type="ARBA" id="ARBA00023242"/>
    </source>
</evidence>
<dbReference type="CDD" id="cd01453">
    <property type="entry name" value="vWA_transcription_factor_IIH_type"/>
    <property type="match status" value="1"/>
</dbReference>
<reference evidence="16 17" key="1">
    <citation type="submission" date="2024-03" db="EMBL/GenBank/DDBJ databases">
        <title>Genome-scale model development and genomic sequencing of the oleaginous clade Lipomyces.</title>
        <authorList>
            <consortium name="Lawrence Berkeley National Laboratory"/>
            <person name="Czajka J.J."/>
            <person name="Han Y."/>
            <person name="Kim J."/>
            <person name="Mondo S.J."/>
            <person name="Hofstad B.A."/>
            <person name="Robles A."/>
            <person name="Haridas S."/>
            <person name="Riley R."/>
            <person name="LaButti K."/>
            <person name="Pangilinan J."/>
            <person name="Andreopoulos W."/>
            <person name="Lipzen A."/>
            <person name="Yan J."/>
            <person name="Wang M."/>
            <person name="Ng V."/>
            <person name="Grigoriev I.V."/>
            <person name="Spatafora J.W."/>
            <person name="Magnuson J.K."/>
            <person name="Baker S.E."/>
            <person name="Pomraning K.R."/>
        </authorList>
    </citation>
    <scope>NUCLEOTIDE SEQUENCE [LARGE SCALE GENOMIC DNA]</scope>
    <source>
        <strain evidence="16 17">Phaff 52-87</strain>
    </source>
</reference>
<evidence type="ECO:0000256" key="12">
    <source>
        <dbReference type="PROSITE-ProRule" id="PRU00042"/>
    </source>
</evidence>
<feature type="domain" description="VWFA" evidence="15">
    <location>
        <begin position="102"/>
        <end position="253"/>
    </location>
</feature>
<dbReference type="NCBIfam" id="TIGR00622">
    <property type="entry name" value="ssl1"/>
    <property type="match status" value="2"/>
</dbReference>
<dbReference type="InterPro" id="IPR013087">
    <property type="entry name" value="Znf_C2H2_type"/>
</dbReference>
<dbReference type="SUPFAM" id="SSF57889">
    <property type="entry name" value="Cysteine-rich domain"/>
    <property type="match status" value="1"/>
</dbReference>
<dbReference type="Pfam" id="PF04056">
    <property type="entry name" value="Ssl1"/>
    <property type="match status" value="1"/>
</dbReference>
<evidence type="ECO:0000256" key="11">
    <source>
        <dbReference type="PIRNR" id="PIRNR015919"/>
    </source>
</evidence>
<comment type="similarity">
    <text evidence="2 11">Belongs to the GTF2H2 family.</text>
</comment>
<dbReference type="Pfam" id="PF07975">
    <property type="entry name" value="C1_4"/>
    <property type="match status" value="1"/>
</dbReference>
<dbReference type="GeneID" id="90036222"/>
<dbReference type="Gene3D" id="3.40.50.410">
    <property type="entry name" value="von Willebrand factor, type A domain"/>
    <property type="match status" value="1"/>
</dbReference>